<protein>
    <recommendedName>
        <fullName evidence="3">Fur family transcriptional regulator</fullName>
    </recommendedName>
</protein>
<sequence>MSAEQLRHDLTEVLACAAEPLSTTQARLAVTERCQRRGRPVVTEEVYRALVILARRGVVRRVTDQPGRSTHWELTRSPHRSADARTRLYREDRIS</sequence>
<feature type="region of interest" description="Disordered" evidence="1">
    <location>
        <begin position="67"/>
        <end position="95"/>
    </location>
</feature>
<proteinExistence type="predicted"/>
<evidence type="ECO:0008006" key="3">
    <source>
        <dbReference type="Google" id="ProtNLM"/>
    </source>
</evidence>
<organism evidence="2">
    <name type="scientific">Mycobacterium avium subsp. hominissuis</name>
    <dbReference type="NCBI Taxonomy" id="439334"/>
    <lineage>
        <taxon>Bacteria</taxon>
        <taxon>Bacillati</taxon>
        <taxon>Actinomycetota</taxon>
        <taxon>Actinomycetes</taxon>
        <taxon>Mycobacteriales</taxon>
        <taxon>Mycobacteriaceae</taxon>
        <taxon>Mycobacterium</taxon>
        <taxon>Mycobacterium avium complex (MAC)</taxon>
    </lineage>
</organism>
<dbReference type="RefSeq" id="WP_023882617.1">
    <property type="nucleotide sequence ID" value="NZ_JAULCN010000019.1"/>
</dbReference>
<accession>A0A187NBE7</accession>
<reference evidence="2" key="1">
    <citation type="submission" date="2015-05" db="EMBL/GenBank/DDBJ databases">
        <authorList>
            <person name="Machado G.E."/>
            <person name="Matsumoto C.K."/>
            <person name="Rabello M.S."/>
            <person name="Almeida L.G.P."/>
            <person name="Leao S.C."/>
        </authorList>
    </citation>
    <scope>NUCLEOTIDE SEQUENCE</scope>
    <source>
        <strain evidence="2">88Br</strain>
        <plasmid evidence="2">pMA100</plasmid>
    </source>
</reference>
<evidence type="ECO:0000256" key="1">
    <source>
        <dbReference type="SAM" id="MobiDB-lite"/>
    </source>
</evidence>
<dbReference type="EMBL" id="KR997898">
    <property type="protein sequence ID" value="AKT73050.1"/>
    <property type="molecule type" value="Genomic_DNA"/>
</dbReference>
<feature type="compositionally biased region" description="Basic and acidic residues" evidence="1">
    <location>
        <begin position="70"/>
        <end position="95"/>
    </location>
</feature>
<gene>
    <name evidence="2" type="ORF">MASH_00061</name>
</gene>
<keyword evidence="2" id="KW-0614">Plasmid</keyword>
<geneLocation type="plasmid" evidence="2">
    <name>pMA100</name>
</geneLocation>
<evidence type="ECO:0000313" key="2">
    <source>
        <dbReference type="EMBL" id="AKT73050.1"/>
    </source>
</evidence>
<dbReference type="AlphaFoldDB" id="A0A187NBE7"/>
<name>A0A187NBE7_MYCAV</name>